<evidence type="ECO:0000256" key="1">
    <source>
        <dbReference type="ARBA" id="ARBA00005417"/>
    </source>
</evidence>
<evidence type="ECO:0000256" key="4">
    <source>
        <dbReference type="ARBA" id="ARBA00022840"/>
    </source>
</evidence>
<dbReference type="GO" id="GO:0098796">
    <property type="term" value="C:membrane protein complex"/>
    <property type="evidence" value="ECO:0007669"/>
    <property type="project" value="UniProtKB-ARBA"/>
</dbReference>
<dbReference type="SUPFAM" id="SSF52540">
    <property type="entry name" value="P-loop containing nucleoside triphosphate hydrolases"/>
    <property type="match status" value="1"/>
</dbReference>
<dbReference type="InterPro" id="IPR017871">
    <property type="entry name" value="ABC_transporter-like_CS"/>
</dbReference>
<dbReference type="InterPro" id="IPR003593">
    <property type="entry name" value="AAA+_ATPase"/>
</dbReference>
<evidence type="ECO:0000313" key="7">
    <source>
        <dbReference type="Proteomes" id="UP000886724"/>
    </source>
</evidence>
<protein>
    <submittedName>
        <fullName evidence="6">ABC transporter ATP-binding protein</fullName>
    </submittedName>
</protein>
<dbReference type="PROSITE" id="PS00211">
    <property type="entry name" value="ABC_TRANSPORTER_1"/>
    <property type="match status" value="1"/>
</dbReference>
<reference evidence="6" key="2">
    <citation type="submission" date="2021-04" db="EMBL/GenBank/DDBJ databases">
        <authorList>
            <person name="Gilroy R."/>
        </authorList>
    </citation>
    <scope>NUCLEOTIDE SEQUENCE</scope>
    <source>
        <strain evidence="6">ChiGjej1B1-14440</strain>
    </source>
</reference>
<comment type="similarity">
    <text evidence="1">Belongs to the ABC transporter superfamily.</text>
</comment>
<dbReference type="SMART" id="SM00382">
    <property type="entry name" value="AAA"/>
    <property type="match status" value="1"/>
</dbReference>
<dbReference type="GO" id="GO:0016887">
    <property type="term" value="F:ATP hydrolysis activity"/>
    <property type="evidence" value="ECO:0007669"/>
    <property type="project" value="InterPro"/>
</dbReference>
<dbReference type="PANTHER" id="PTHR42798:SF7">
    <property type="entry name" value="ALPHA-D-RIBOSE 1-METHYLPHOSPHONATE 5-TRIPHOSPHATE SYNTHASE SUBUNIT PHNL"/>
    <property type="match status" value="1"/>
</dbReference>
<comment type="caution">
    <text evidence="6">The sequence shown here is derived from an EMBL/GenBank/DDBJ whole genome shotgun (WGS) entry which is preliminary data.</text>
</comment>
<dbReference type="Proteomes" id="UP000886724">
    <property type="component" value="Unassembled WGS sequence"/>
</dbReference>
<evidence type="ECO:0000259" key="5">
    <source>
        <dbReference type="PROSITE" id="PS50893"/>
    </source>
</evidence>
<keyword evidence="3" id="KW-0547">Nucleotide-binding</keyword>
<dbReference type="AlphaFoldDB" id="A0A9D2BLV7"/>
<dbReference type="CDD" id="cd03255">
    <property type="entry name" value="ABC_MJ0796_LolCDE_FtsE"/>
    <property type="match status" value="1"/>
</dbReference>
<gene>
    <name evidence="6" type="ORF">H9980_05985</name>
</gene>
<name>A0A9D2BLV7_9FIRM</name>
<proteinExistence type="inferred from homology"/>
<organism evidence="6 7">
    <name type="scientific">Candidatus Erysipelatoclostridium merdavium</name>
    <dbReference type="NCBI Taxonomy" id="2838566"/>
    <lineage>
        <taxon>Bacteria</taxon>
        <taxon>Bacillati</taxon>
        <taxon>Bacillota</taxon>
        <taxon>Erysipelotrichia</taxon>
        <taxon>Erysipelotrichales</taxon>
        <taxon>Erysipelotrichales incertae sedis</taxon>
    </lineage>
</organism>
<dbReference type="PANTHER" id="PTHR42798">
    <property type="entry name" value="LIPOPROTEIN-RELEASING SYSTEM ATP-BINDING PROTEIN LOLD"/>
    <property type="match status" value="1"/>
</dbReference>
<dbReference type="InterPro" id="IPR027417">
    <property type="entry name" value="P-loop_NTPase"/>
</dbReference>
<dbReference type="Gene3D" id="3.40.50.300">
    <property type="entry name" value="P-loop containing nucleotide triphosphate hydrolases"/>
    <property type="match status" value="1"/>
</dbReference>
<sequence>MSNILIAANNICKVYDQDILLKRGANFYALQNIDFNLYEGDFISVMGPSGSGKSTLLNCLSTLDNVTSGVLKVLGKEVSQMSDNELSLYRNKYLGFIFQNHNLVSSLSIFDNIATPLILNEEAPDQIIDKVNEIAKKLNIQKLLYKKPNECSGGERQRAAIARAIVSKPKILVCDEPTGNLDTVNSHELLGMLTKLNQEGTSIILVTHDSMIASYAKKFIYLRDGKIINEINRNNASQVDFFNEIVKITTQDSLLKLFNDTTDSKNVFSNNIDSSVTNSEVVIENEVANKVSETSNNEGMEVNVINKEIKPVRRIVYAIFAGLEYDESSSKRYRILHFEEDTIDFQFSNIEKLHVAYPEVEKAIISMCSRYVPSFPMPENRFYLDLDLVLKDGKTYKFEVNNQRNATSLFDVLHQHNIKVEDPCGFEELYRSKGDYLVRHRWLLYNFRKIAKQYHLDNPRGASKSFY</sequence>
<reference evidence="6" key="1">
    <citation type="journal article" date="2021" name="PeerJ">
        <title>Extensive microbial diversity within the chicken gut microbiome revealed by metagenomics and culture.</title>
        <authorList>
            <person name="Gilroy R."/>
            <person name="Ravi A."/>
            <person name="Getino M."/>
            <person name="Pursley I."/>
            <person name="Horton D.L."/>
            <person name="Alikhan N.F."/>
            <person name="Baker D."/>
            <person name="Gharbi K."/>
            <person name="Hall N."/>
            <person name="Watson M."/>
            <person name="Adriaenssens E.M."/>
            <person name="Foster-Nyarko E."/>
            <person name="Jarju S."/>
            <person name="Secka A."/>
            <person name="Antonio M."/>
            <person name="Oren A."/>
            <person name="Chaudhuri R.R."/>
            <person name="La Ragione R."/>
            <person name="Hildebrand F."/>
            <person name="Pallen M.J."/>
        </authorList>
    </citation>
    <scope>NUCLEOTIDE SEQUENCE</scope>
    <source>
        <strain evidence="6">ChiGjej1B1-14440</strain>
    </source>
</reference>
<evidence type="ECO:0000313" key="6">
    <source>
        <dbReference type="EMBL" id="HIX81505.1"/>
    </source>
</evidence>
<accession>A0A9D2BLV7</accession>
<dbReference type="GO" id="GO:0005524">
    <property type="term" value="F:ATP binding"/>
    <property type="evidence" value="ECO:0007669"/>
    <property type="project" value="UniProtKB-KW"/>
</dbReference>
<dbReference type="PROSITE" id="PS50893">
    <property type="entry name" value="ABC_TRANSPORTER_2"/>
    <property type="match status" value="1"/>
</dbReference>
<evidence type="ECO:0000256" key="3">
    <source>
        <dbReference type="ARBA" id="ARBA00022741"/>
    </source>
</evidence>
<dbReference type="InterPro" id="IPR017911">
    <property type="entry name" value="MacB-like_ATP-bd"/>
</dbReference>
<dbReference type="InterPro" id="IPR003439">
    <property type="entry name" value="ABC_transporter-like_ATP-bd"/>
</dbReference>
<dbReference type="EMBL" id="DXET01000136">
    <property type="protein sequence ID" value="HIX81505.1"/>
    <property type="molecule type" value="Genomic_DNA"/>
</dbReference>
<keyword evidence="4 6" id="KW-0067">ATP-binding</keyword>
<keyword evidence="2" id="KW-0813">Transport</keyword>
<feature type="domain" description="ABC transporter" evidence="5">
    <location>
        <begin position="14"/>
        <end position="249"/>
    </location>
</feature>
<dbReference type="GO" id="GO:0022857">
    <property type="term" value="F:transmembrane transporter activity"/>
    <property type="evidence" value="ECO:0007669"/>
    <property type="project" value="UniProtKB-ARBA"/>
</dbReference>
<evidence type="ECO:0000256" key="2">
    <source>
        <dbReference type="ARBA" id="ARBA00022448"/>
    </source>
</evidence>
<dbReference type="Pfam" id="PF00005">
    <property type="entry name" value="ABC_tran"/>
    <property type="match status" value="1"/>
</dbReference>
<dbReference type="FunFam" id="3.40.50.300:FF:000032">
    <property type="entry name" value="Export ABC transporter ATP-binding protein"/>
    <property type="match status" value="1"/>
</dbReference>